<evidence type="ECO:0008006" key="4">
    <source>
        <dbReference type="Google" id="ProtNLM"/>
    </source>
</evidence>
<feature type="transmembrane region" description="Helical" evidence="1">
    <location>
        <begin position="76"/>
        <end position="97"/>
    </location>
</feature>
<dbReference type="RefSeq" id="WP_334315142.1">
    <property type="nucleotide sequence ID" value="NZ_CP065938.1"/>
</dbReference>
<name>A0ABY5Y2T6_9BACT</name>
<reference evidence="2" key="1">
    <citation type="submission" date="2020-12" db="EMBL/GenBank/DDBJ databases">
        <title>Taurinivorans muris gen. nov., sp. nov., fundamental and realized metabolic niche of a ubiquitous sulfidogenic bacterium in the murine intestine.</title>
        <authorList>
            <person name="Ye H."/>
            <person name="Hanson B.T."/>
            <person name="Loy A."/>
        </authorList>
    </citation>
    <scope>NUCLEOTIDE SEQUENCE</scope>
    <source>
        <strain evidence="2">LT0009</strain>
    </source>
</reference>
<sequence length="226" mass="25198">MLNFLYGPLLYIAVAVFVIGMIARVVLYIKGLSQKLDRVAYKPQMGLGLQGALHSIFKWVLPGGTRAWRINPFMTAVFFMFHIGMVLLPLFLLQHVVVIEYMFGISLPSLPSGLADVLSIIAVLGLLGLAYRRIACSAAKALTTKQDWFVLILAGLPLVTGIMFRFSVSSYEFWEFAHILTAEIFLIAAPFTKLSHIVLFFMSRAQIGMDFAIKRGGHNRGPAFPW</sequence>
<keyword evidence="1" id="KW-0472">Membrane</keyword>
<dbReference type="NCBIfam" id="NF045716">
    <property type="entry name" value="sulf_resp_HmcE"/>
    <property type="match status" value="1"/>
</dbReference>
<dbReference type="InterPro" id="IPR036197">
    <property type="entry name" value="NarG-like_sf"/>
</dbReference>
<dbReference type="InterPro" id="IPR054903">
    <property type="entry name" value="sulf_resp_HmcE"/>
</dbReference>
<proteinExistence type="predicted"/>
<organism evidence="2 3">
    <name type="scientific">Taurinivorans muris</name>
    <dbReference type="NCBI Taxonomy" id="2787751"/>
    <lineage>
        <taxon>Bacteria</taxon>
        <taxon>Pseudomonadati</taxon>
        <taxon>Thermodesulfobacteriota</taxon>
        <taxon>Desulfovibrionia</taxon>
        <taxon>Desulfovibrionales</taxon>
        <taxon>Desulfovibrionaceae</taxon>
        <taxon>Taurinivorans</taxon>
    </lineage>
</organism>
<protein>
    <recommendedName>
        <fullName evidence="4">NarG-like domain-containing protein</fullName>
    </recommendedName>
</protein>
<feature type="transmembrane region" description="Helical" evidence="1">
    <location>
        <begin position="179"/>
        <end position="201"/>
    </location>
</feature>
<evidence type="ECO:0000256" key="1">
    <source>
        <dbReference type="SAM" id="Phobius"/>
    </source>
</evidence>
<dbReference type="Proteomes" id="UP001058120">
    <property type="component" value="Chromosome"/>
</dbReference>
<dbReference type="Gene3D" id="1.20.950.20">
    <property type="entry name" value="Transmembrane di-heme cytochromes, Chain C"/>
    <property type="match status" value="1"/>
</dbReference>
<feature type="transmembrane region" description="Helical" evidence="1">
    <location>
        <begin position="117"/>
        <end position="136"/>
    </location>
</feature>
<dbReference type="SUPFAM" id="SSF103501">
    <property type="entry name" value="Respiratory nitrate reductase 1 gamma chain"/>
    <property type="match status" value="1"/>
</dbReference>
<dbReference type="EMBL" id="CP065938">
    <property type="protein sequence ID" value="UWX05558.1"/>
    <property type="molecule type" value="Genomic_DNA"/>
</dbReference>
<accession>A0ABY5Y2T6</accession>
<keyword evidence="3" id="KW-1185">Reference proteome</keyword>
<keyword evidence="1" id="KW-1133">Transmembrane helix</keyword>
<evidence type="ECO:0000313" key="2">
    <source>
        <dbReference type="EMBL" id="UWX05558.1"/>
    </source>
</evidence>
<evidence type="ECO:0000313" key="3">
    <source>
        <dbReference type="Proteomes" id="UP001058120"/>
    </source>
</evidence>
<keyword evidence="1" id="KW-0812">Transmembrane</keyword>
<feature type="transmembrane region" description="Helical" evidence="1">
    <location>
        <begin position="148"/>
        <end position="167"/>
    </location>
</feature>
<gene>
    <name evidence="2" type="ORF">JBF11_08945</name>
</gene>
<feature type="transmembrane region" description="Helical" evidence="1">
    <location>
        <begin position="6"/>
        <end position="29"/>
    </location>
</feature>